<sequence>MVESEMQQEDQATERTGFSAVVLVSRGSMGTKSPRHSHTNLSCELCISDSKTWSNAGFAPP</sequence>
<protein>
    <submittedName>
        <fullName evidence="1">Uncharacterized protein</fullName>
    </submittedName>
</protein>
<reference evidence="1" key="1">
    <citation type="submission" date="2014-11" db="EMBL/GenBank/DDBJ databases">
        <authorList>
            <person name="Amaro Gonzalez C."/>
        </authorList>
    </citation>
    <scope>NUCLEOTIDE SEQUENCE</scope>
</reference>
<proteinExistence type="predicted"/>
<accession>A0A0E9WJ25</accession>
<reference evidence="1" key="2">
    <citation type="journal article" date="2015" name="Fish Shellfish Immunol.">
        <title>Early steps in the European eel (Anguilla anguilla)-Vibrio vulnificus interaction in the gills: Role of the RtxA13 toxin.</title>
        <authorList>
            <person name="Callol A."/>
            <person name="Pajuelo D."/>
            <person name="Ebbesson L."/>
            <person name="Teles M."/>
            <person name="MacKenzie S."/>
            <person name="Amaro C."/>
        </authorList>
    </citation>
    <scope>NUCLEOTIDE SEQUENCE</scope>
</reference>
<evidence type="ECO:0000313" key="1">
    <source>
        <dbReference type="EMBL" id="JAH90347.1"/>
    </source>
</evidence>
<dbReference type="AlphaFoldDB" id="A0A0E9WJ25"/>
<name>A0A0E9WJ25_ANGAN</name>
<organism evidence="1">
    <name type="scientific">Anguilla anguilla</name>
    <name type="common">European freshwater eel</name>
    <name type="synonym">Muraena anguilla</name>
    <dbReference type="NCBI Taxonomy" id="7936"/>
    <lineage>
        <taxon>Eukaryota</taxon>
        <taxon>Metazoa</taxon>
        <taxon>Chordata</taxon>
        <taxon>Craniata</taxon>
        <taxon>Vertebrata</taxon>
        <taxon>Euteleostomi</taxon>
        <taxon>Actinopterygii</taxon>
        <taxon>Neopterygii</taxon>
        <taxon>Teleostei</taxon>
        <taxon>Anguilliformes</taxon>
        <taxon>Anguillidae</taxon>
        <taxon>Anguilla</taxon>
    </lineage>
</organism>
<dbReference type="EMBL" id="GBXM01018230">
    <property type="protein sequence ID" value="JAH90347.1"/>
    <property type="molecule type" value="Transcribed_RNA"/>
</dbReference>